<dbReference type="Gene3D" id="3.30.1360.120">
    <property type="entry name" value="Probable tRNA modification gtpase trme, domain 1"/>
    <property type="match status" value="1"/>
</dbReference>
<dbReference type="SUPFAM" id="SSF103025">
    <property type="entry name" value="Folate-binding domain"/>
    <property type="match status" value="1"/>
</dbReference>
<dbReference type="InterPro" id="IPR007375">
    <property type="entry name" value="SoxG"/>
</dbReference>
<dbReference type="HOGENOM" id="CLU_114076_0_0_5"/>
<dbReference type="AlphaFoldDB" id="A0A0A0HN20"/>
<accession>A0A0A0HN20</accession>
<dbReference type="EC" id="1.5.3.1" evidence="1"/>
<dbReference type="GO" id="GO:0008115">
    <property type="term" value="F:sarcosine oxidase activity"/>
    <property type="evidence" value="ECO:0007669"/>
    <property type="project" value="UniProtKB-EC"/>
</dbReference>
<dbReference type="Pfam" id="PF04268">
    <property type="entry name" value="SoxG"/>
    <property type="match status" value="1"/>
</dbReference>
<evidence type="ECO:0000313" key="2">
    <source>
        <dbReference type="Proteomes" id="UP000030021"/>
    </source>
</evidence>
<protein>
    <submittedName>
        <fullName evidence="1">Sarcosine oxidase gamma subunit</fullName>
        <ecNumber evidence="1">1.5.3.1</ecNumber>
    </submittedName>
</protein>
<dbReference type="RefSeq" id="WP_037272851.1">
    <property type="nucleotide sequence ID" value="NZ_KN293979.1"/>
</dbReference>
<dbReference type="Proteomes" id="UP000030021">
    <property type="component" value="Unassembled WGS sequence"/>
</dbReference>
<dbReference type="PATRIC" id="fig|1288298.3.peg.2050"/>
<dbReference type="EMBL" id="AONH01000010">
    <property type="protein sequence ID" value="KGM88336.1"/>
    <property type="molecule type" value="Genomic_DNA"/>
</dbReference>
<dbReference type="Gene3D" id="3.30.70.1520">
    <property type="entry name" value="Heterotetrameric sarcosine oxidase"/>
    <property type="match status" value="1"/>
</dbReference>
<dbReference type="InterPro" id="IPR027266">
    <property type="entry name" value="TrmE/GcvT-like"/>
</dbReference>
<dbReference type="OrthoDB" id="9814782at2"/>
<sequence length="189" mass="19950">MSNAVTALNGANYQGLATIADQGLTGMITLRGDLASAGIKAAVKSATGLDVPAQRQALMGKGTAALWMSPDELLLLCPYAEVGERLAGIEAALKGQHFLAVNVSDARTFLRISGYGAREVLAKVCPVDLSPEGFTPGMFRRTRMAQVPAAFWLDEAGNFHLICFRSVADYAFELLKVSAQPGGEVGLYA</sequence>
<evidence type="ECO:0000313" key="1">
    <source>
        <dbReference type="EMBL" id="KGM88336.1"/>
    </source>
</evidence>
<keyword evidence="1" id="KW-0560">Oxidoreductase</keyword>
<name>A0A0A0HN20_9RHOB</name>
<gene>
    <name evidence="1" type="ORF">rosmuc_02034</name>
</gene>
<organism evidence="1 2">
    <name type="scientific">Roseovarius mucosus DSM 17069</name>
    <dbReference type="NCBI Taxonomy" id="1288298"/>
    <lineage>
        <taxon>Bacteria</taxon>
        <taxon>Pseudomonadati</taxon>
        <taxon>Pseudomonadota</taxon>
        <taxon>Alphaproteobacteria</taxon>
        <taxon>Rhodobacterales</taxon>
        <taxon>Roseobacteraceae</taxon>
        <taxon>Roseovarius</taxon>
    </lineage>
</organism>
<comment type="caution">
    <text evidence="1">The sequence shown here is derived from an EMBL/GenBank/DDBJ whole genome shotgun (WGS) entry which is preliminary data.</text>
</comment>
<dbReference type="eggNOG" id="COG4583">
    <property type="taxonomic scope" value="Bacteria"/>
</dbReference>
<reference evidence="1 2" key="1">
    <citation type="submission" date="2013-01" db="EMBL/GenBank/DDBJ databases">
        <authorList>
            <person name="Fiebig A."/>
            <person name="Goeker M."/>
            <person name="Klenk H.-P.P."/>
        </authorList>
    </citation>
    <scope>NUCLEOTIDE SEQUENCE [LARGE SCALE GENOMIC DNA]</scope>
    <source>
        <strain evidence="1 2">DSM 17069</strain>
    </source>
</reference>
<dbReference type="STRING" id="215743.ROSMUCSMR3_01070"/>
<proteinExistence type="predicted"/>